<dbReference type="Proteomes" id="UP001154282">
    <property type="component" value="Unassembled WGS sequence"/>
</dbReference>
<evidence type="ECO:0000313" key="2">
    <source>
        <dbReference type="Proteomes" id="UP001154282"/>
    </source>
</evidence>
<evidence type="ECO:0000313" key="1">
    <source>
        <dbReference type="EMBL" id="CAI0383128.1"/>
    </source>
</evidence>
<protein>
    <submittedName>
        <fullName evidence="1">Uncharacterized protein</fullName>
    </submittedName>
</protein>
<gene>
    <name evidence="1" type="ORF">LITE_LOCUS3867</name>
</gene>
<name>A0AAV0HDR2_9ROSI</name>
<organism evidence="1 2">
    <name type="scientific">Linum tenue</name>
    <dbReference type="NCBI Taxonomy" id="586396"/>
    <lineage>
        <taxon>Eukaryota</taxon>
        <taxon>Viridiplantae</taxon>
        <taxon>Streptophyta</taxon>
        <taxon>Embryophyta</taxon>
        <taxon>Tracheophyta</taxon>
        <taxon>Spermatophyta</taxon>
        <taxon>Magnoliopsida</taxon>
        <taxon>eudicotyledons</taxon>
        <taxon>Gunneridae</taxon>
        <taxon>Pentapetalae</taxon>
        <taxon>rosids</taxon>
        <taxon>fabids</taxon>
        <taxon>Malpighiales</taxon>
        <taxon>Linaceae</taxon>
        <taxon>Linum</taxon>
    </lineage>
</organism>
<accession>A0AAV0HDR2</accession>
<proteinExistence type="predicted"/>
<keyword evidence="2" id="KW-1185">Reference proteome</keyword>
<sequence>MSVEVRCRRNDEKVMSWLRAGRNIVYNRQLCTATHRRRVEDEGDWFYSSEWWGTEPDGHTILRTDSDHGNGVVSVLGSGLSLFSTHLKSMAATGLSALACSDHDLAGVAFGKKKMRVLCIGHGGGSLPLFLASKLRVNACTQNNGTVCLELSNFSYRPKYLITVSKNKAHE</sequence>
<dbReference type="AlphaFoldDB" id="A0AAV0HDR2"/>
<reference evidence="1" key="1">
    <citation type="submission" date="2022-08" db="EMBL/GenBank/DDBJ databases">
        <authorList>
            <person name="Gutierrez-Valencia J."/>
        </authorList>
    </citation>
    <scope>NUCLEOTIDE SEQUENCE</scope>
</reference>
<dbReference type="EMBL" id="CAMGYJ010000002">
    <property type="protein sequence ID" value="CAI0383128.1"/>
    <property type="molecule type" value="Genomic_DNA"/>
</dbReference>
<comment type="caution">
    <text evidence="1">The sequence shown here is derived from an EMBL/GenBank/DDBJ whole genome shotgun (WGS) entry which is preliminary data.</text>
</comment>